<organism evidence="1 2">
    <name type="scientific">Leucosporidium creatinivorum</name>
    <dbReference type="NCBI Taxonomy" id="106004"/>
    <lineage>
        <taxon>Eukaryota</taxon>
        <taxon>Fungi</taxon>
        <taxon>Dikarya</taxon>
        <taxon>Basidiomycota</taxon>
        <taxon>Pucciniomycotina</taxon>
        <taxon>Microbotryomycetes</taxon>
        <taxon>Leucosporidiales</taxon>
        <taxon>Leucosporidium</taxon>
    </lineage>
</organism>
<keyword evidence="2" id="KW-1185">Reference proteome</keyword>
<dbReference type="EMBL" id="MCGR01000084">
    <property type="protein sequence ID" value="ORY56802.1"/>
    <property type="molecule type" value="Genomic_DNA"/>
</dbReference>
<reference evidence="1 2" key="1">
    <citation type="submission" date="2016-07" db="EMBL/GenBank/DDBJ databases">
        <title>Pervasive Adenine N6-methylation of Active Genes in Fungi.</title>
        <authorList>
            <consortium name="DOE Joint Genome Institute"/>
            <person name="Mondo S.J."/>
            <person name="Dannebaum R.O."/>
            <person name="Kuo R.C."/>
            <person name="Labutti K."/>
            <person name="Haridas S."/>
            <person name="Kuo A."/>
            <person name="Salamov A."/>
            <person name="Ahrendt S.R."/>
            <person name="Lipzen A."/>
            <person name="Sullivan W."/>
            <person name="Andreopoulos W.B."/>
            <person name="Clum A."/>
            <person name="Lindquist E."/>
            <person name="Daum C."/>
            <person name="Ramamoorthy G.K."/>
            <person name="Gryganskyi A."/>
            <person name="Culley D."/>
            <person name="Magnuson J.K."/>
            <person name="James T.Y."/>
            <person name="O'Malley M.A."/>
            <person name="Stajich J.E."/>
            <person name="Spatafora J.W."/>
            <person name="Visel A."/>
            <person name="Grigoriev I.V."/>
        </authorList>
    </citation>
    <scope>NUCLEOTIDE SEQUENCE [LARGE SCALE GENOMIC DNA]</scope>
    <source>
        <strain evidence="1 2">62-1032</strain>
    </source>
</reference>
<evidence type="ECO:0000313" key="1">
    <source>
        <dbReference type="EMBL" id="ORY56802.1"/>
    </source>
</evidence>
<dbReference type="Proteomes" id="UP000193467">
    <property type="component" value="Unassembled WGS sequence"/>
</dbReference>
<evidence type="ECO:0000313" key="2">
    <source>
        <dbReference type="Proteomes" id="UP000193467"/>
    </source>
</evidence>
<accession>A0A1Y2DC00</accession>
<gene>
    <name evidence="1" type="ORF">BCR35DRAFT_355554</name>
</gene>
<name>A0A1Y2DC00_9BASI</name>
<dbReference type="InParanoid" id="A0A1Y2DC00"/>
<proteinExistence type="predicted"/>
<evidence type="ECO:0008006" key="3">
    <source>
        <dbReference type="Google" id="ProtNLM"/>
    </source>
</evidence>
<comment type="caution">
    <text evidence="1">The sequence shown here is derived from an EMBL/GenBank/DDBJ whole genome shotgun (WGS) entry which is preliminary data.</text>
</comment>
<protein>
    <recommendedName>
        <fullName evidence="3">MYND-type domain-containing protein</fullName>
    </recommendedName>
</protein>
<dbReference type="AlphaFoldDB" id="A0A1Y2DC00"/>
<sequence length="243" mass="27452">MCPRKTLAFCCTEHQRLIWHSHKFICGKDPETFELPDVTEAEYKAYLSLLSAVEDYSGNLLSYGGRMVDVGWEGARKQLATNERKLREAFIRQVRRIYVLNGHPVLQTLPPSLVPFVWVGLSQEAFSCPYANQPEEEPQGLLDLPESLINAINHQALVFYTLHEISEAEQPPSAFEDSMLALAFERLVKTYIEAEKRANSKQAAILAASSGRILSMQDDMRTLPGHGTGLGLELHRDKVRLRK</sequence>
<dbReference type="OrthoDB" id="407198at2759"/>